<dbReference type="EMBL" id="FUXA01000010">
    <property type="protein sequence ID" value="SJZ82755.1"/>
    <property type="molecule type" value="Genomic_DNA"/>
</dbReference>
<organism evidence="7 8">
    <name type="scientific">Eubacterium ruminantium</name>
    <dbReference type="NCBI Taxonomy" id="42322"/>
    <lineage>
        <taxon>Bacteria</taxon>
        <taxon>Bacillati</taxon>
        <taxon>Bacillota</taxon>
        <taxon>Clostridia</taxon>
        <taxon>Eubacteriales</taxon>
        <taxon>Eubacteriaceae</taxon>
        <taxon>Eubacterium</taxon>
    </lineage>
</organism>
<dbReference type="InterPro" id="IPR032524">
    <property type="entry name" value="ABC_tran_C"/>
</dbReference>
<dbReference type="PROSITE" id="PS00211">
    <property type="entry name" value="ABC_TRANSPORTER_1"/>
    <property type="match status" value="1"/>
</dbReference>
<dbReference type="Proteomes" id="UP000189857">
    <property type="component" value="Unassembled WGS sequence"/>
</dbReference>
<evidence type="ECO:0000313" key="7">
    <source>
        <dbReference type="EMBL" id="SJZ82755.1"/>
    </source>
</evidence>
<dbReference type="InterPro" id="IPR037118">
    <property type="entry name" value="Val-tRNA_synth_C_sf"/>
</dbReference>
<dbReference type="InterPro" id="IPR032781">
    <property type="entry name" value="ABC_tran_Xtn"/>
</dbReference>
<sequence length="644" mass="73184">MILSIQNITKSYGDNTVLKNINFQMEAGEKIALIGINGAGKTTLLKMIIGEETPDSGNVIFSKDVSFGYLSQHQDISFDNTIYQEMLDTKKDIINTKERIRSIEHEMTDKSGAELDKLLEEYNKLQTIFDRENGYAYESEITGVLKGLGFTEEDYSRNINTLSGGQKMRIALGRLLLERPDILILDEPTNHLDTDSVTWLEGFLSSYSGAVIVVSHDRYFIDRVSNKIVEIDQGVSAVYKGSYSFYATERAKIREAKLKAYLNQQKEIKHQEEVITKLKEFNREKSIKRAESREKMLSKIDRLEKPTEQRADMRLSLTPVTESGEDVLYVSELSKSFGNNHLFSDLTIDIKRGEHVALIGGNGTGKTTILKIINRLTNCDSGHITLGARVHVGYFDQEHHNLSPEKTIFDEISDSFPDLNNTKIRNVLAAFLFTGDDVFKQIKDLSGGERGRVSLAKLMLSPANFLILDEPTNHLDIQSKEILEDALVGYKGTLLFVSHDRYFINKVSTRILELRNKVLTNYKGNYDYYVLHKDEMYNLQHPQTSAAVSTSNAPVQQAAPQSSSKENFLRFKSEQAALKKKENELKKTEERIAVLEEQIEALNEKMNDPEIATNVGKLTEISKEHEKLSEELETLYEKWEELSE</sequence>
<feature type="domain" description="ABC transporter" evidence="6">
    <location>
        <begin position="328"/>
        <end position="548"/>
    </location>
</feature>
<accession>A0A1T4NUC5</accession>
<protein>
    <submittedName>
        <fullName evidence="7">ATP-binding cassette, subfamily F, member 3</fullName>
    </submittedName>
</protein>
<dbReference type="AlphaFoldDB" id="A0A1T4NUC5"/>
<dbReference type="InterPro" id="IPR003593">
    <property type="entry name" value="AAA+_ATPase"/>
</dbReference>
<evidence type="ECO:0000313" key="8">
    <source>
        <dbReference type="Proteomes" id="UP000189857"/>
    </source>
</evidence>
<dbReference type="PANTHER" id="PTHR42855">
    <property type="entry name" value="ABC TRANSPORTER ATP-BINDING SUBUNIT"/>
    <property type="match status" value="1"/>
</dbReference>
<dbReference type="InterPro" id="IPR017871">
    <property type="entry name" value="ABC_transporter-like_CS"/>
</dbReference>
<dbReference type="Gene3D" id="3.40.50.300">
    <property type="entry name" value="P-loop containing nucleotide triphosphate hydrolases"/>
    <property type="match status" value="2"/>
</dbReference>
<proteinExistence type="predicted"/>
<keyword evidence="4" id="KW-0175">Coiled coil</keyword>
<dbReference type="OrthoDB" id="9801441at2"/>
<dbReference type="RefSeq" id="WP_078787534.1">
    <property type="nucleotide sequence ID" value="NZ_FMTO01000009.1"/>
</dbReference>
<dbReference type="PROSITE" id="PS50893">
    <property type="entry name" value="ABC_TRANSPORTER_2"/>
    <property type="match status" value="2"/>
</dbReference>
<dbReference type="InterPro" id="IPR003439">
    <property type="entry name" value="ABC_transporter-like_ATP-bd"/>
</dbReference>
<keyword evidence="8" id="KW-1185">Reference proteome</keyword>
<dbReference type="FunFam" id="3.40.50.300:FF:000309">
    <property type="entry name" value="ABC transporter ATP-binding protein"/>
    <property type="match status" value="1"/>
</dbReference>
<keyword evidence="2" id="KW-0547">Nucleotide-binding</keyword>
<dbReference type="GO" id="GO:0016887">
    <property type="term" value="F:ATP hydrolysis activity"/>
    <property type="evidence" value="ECO:0007669"/>
    <property type="project" value="InterPro"/>
</dbReference>
<evidence type="ECO:0000259" key="6">
    <source>
        <dbReference type="PROSITE" id="PS50893"/>
    </source>
</evidence>
<reference evidence="7 8" key="1">
    <citation type="submission" date="2017-02" db="EMBL/GenBank/DDBJ databases">
        <authorList>
            <person name="Peterson S.W."/>
        </authorList>
    </citation>
    <scope>NUCLEOTIDE SEQUENCE [LARGE SCALE GENOMIC DNA]</scope>
    <source>
        <strain evidence="7 8">ATCC 17233</strain>
    </source>
</reference>
<dbReference type="GO" id="GO:0003677">
    <property type="term" value="F:DNA binding"/>
    <property type="evidence" value="ECO:0007669"/>
    <property type="project" value="InterPro"/>
</dbReference>
<dbReference type="SUPFAM" id="SSF52540">
    <property type="entry name" value="P-loop containing nucleoside triphosphate hydrolases"/>
    <property type="match status" value="2"/>
</dbReference>
<dbReference type="PANTHER" id="PTHR42855:SF2">
    <property type="entry name" value="DRUG RESISTANCE ABC TRANSPORTER,ATP-BINDING PROTEIN"/>
    <property type="match status" value="1"/>
</dbReference>
<gene>
    <name evidence="7" type="ORF">SAMN02745110_01702</name>
</gene>
<keyword evidence="3 7" id="KW-0067">ATP-binding</keyword>
<feature type="coiled-coil region" evidence="4">
    <location>
        <begin position="571"/>
        <end position="642"/>
    </location>
</feature>
<feature type="domain" description="ABC transporter" evidence="6">
    <location>
        <begin position="3"/>
        <end position="258"/>
    </location>
</feature>
<dbReference type="Pfam" id="PF00005">
    <property type="entry name" value="ABC_tran"/>
    <property type="match status" value="2"/>
</dbReference>
<evidence type="ECO:0000256" key="2">
    <source>
        <dbReference type="ARBA" id="ARBA00022741"/>
    </source>
</evidence>
<dbReference type="GO" id="GO:0005524">
    <property type="term" value="F:ATP binding"/>
    <property type="evidence" value="ECO:0007669"/>
    <property type="project" value="UniProtKB-KW"/>
</dbReference>
<dbReference type="Gene3D" id="1.10.287.380">
    <property type="entry name" value="Valyl-tRNA synthetase, C-terminal domain"/>
    <property type="match status" value="1"/>
</dbReference>
<feature type="region of interest" description="Disordered" evidence="5">
    <location>
        <begin position="545"/>
        <end position="566"/>
    </location>
</feature>
<dbReference type="InterPro" id="IPR051309">
    <property type="entry name" value="ABCF_ATPase"/>
</dbReference>
<evidence type="ECO:0000256" key="3">
    <source>
        <dbReference type="ARBA" id="ARBA00022840"/>
    </source>
</evidence>
<name>A0A1T4NUC5_9FIRM</name>
<dbReference type="FunFam" id="3.40.50.300:FF:000011">
    <property type="entry name" value="Putative ABC transporter ATP-binding component"/>
    <property type="match status" value="1"/>
</dbReference>
<dbReference type="Pfam" id="PF12848">
    <property type="entry name" value="ABC_tran_Xtn"/>
    <property type="match status" value="1"/>
</dbReference>
<evidence type="ECO:0000256" key="1">
    <source>
        <dbReference type="ARBA" id="ARBA00022737"/>
    </source>
</evidence>
<dbReference type="CDD" id="cd03221">
    <property type="entry name" value="ABCF_EF-3"/>
    <property type="match status" value="2"/>
</dbReference>
<evidence type="ECO:0000256" key="4">
    <source>
        <dbReference type="SAM" id="Coils"/>
    </source>
</evidence>
<dbReference type="Pfam" id="PF16326">
    <property type="entry name" value="ABC_tran_CTD"/>
    <property type="match status" value="1"/>
</dbReference>
<dbReference type="SMART" id="SM00382">
    <property type="entry name" value="AAA"/>
    <property type="match status" value="2"/>
</dbReference>
<evidence type="ECO:0000256" key="5">
    <source>
        <dbReference type="SAM" id="MobiDB-lite"/>
    </source>
</evidence>
<dbReference type="InterPro" id="IPR027417">
    <property type="entry name" value="P-loop_NTPase"/>
</dbReference>
<keyword evidence="1" id="KW-0677">Repeat</keyword>